<evidence type="ECO:0000259" key="3">
    <source>
        <dbReference type="Pfam" id="PF00496"/>
    </source>
</evidence>
<keyword evidence="2" id="KW-1133">Transmembrane helix</keyword>
<gene>
    <name evidence="4" type="ORF">AB4Y30_13755</name>
</gene>
<dbReference type="GO" id="GO:0015833">
    <property type="term" value="P:peptide transport"/>
    <property type="evidence" value="ECO:0007669"/>
    <property type="project" value="TreeGrafter"/>
</dbReference>
<feature type="domain" description="Solute-binding protein family 5" evidence="3">
    <location>
        <begin position="34"/>
        <end position="304"/>
    </location>
</feature>
<proteinExistence type="predicted"/>
<keyword evidence="2" id="KW-0472">Membrane</keyword>
<reference evidence="4" key="1">
    <citation type="submission" date="2024-07" db="EMBL/GenBank/DDBJ databases">
        <title>Halotolerant mesophilic bacterium Ornithinibacillus sp. 4-3, sp. nov., isolated from soil.</title>
        <authorList>
            <person name="Sidarenka A.V."/>
            <person name="Guliayeva D.E."/>
            <person name="Leanovich S.I."/>
            <person name="Hileuskaya K.S."/>
            <person name="Akhremchuk A.E."/>
            <person name="Sikolenko M.A."/>
            <person name="Valentovich L.N."/>
        </authorList>
    </citation>
    <scope>NUCLEOTIDE SEQUENCE</scope>
    <source>
        <strain evidence="4">4-3</strain>
    </source>
</reference>
<evidence type="ECO:0000256" key="1">
    <source>
        <dbReference type="ARBA" id="ARBA00022729"/>
    </source>
</evidence>
<evidence type="ECO:0000256" key="2">
    <source>
        <dbReference type="SAM" id="Phobius"/>
    </source>
</evidence>
<sequence length="385" mass="44210">MTYQNNLCLNCFILSTVCRYAVYLLIIVIATPKQLAAIYPKEVIESVDDSGNITEFIGTGPYQFEEWRQDQYIHFSKFDDYVSVSDPADGMPGSKNPHVENLYFDIVSDASTRQTGITTEMYDIAMNISLEHYSQVQEDANLNVDTDERTYAILNFNKKQGPLTDEKIRQAIAAGLDLDSIMYGAFGDEDLYSIYSGFMKQDQQMYSTVGKENYNQKNEERARELLEEAGYNNEEIVLMASRDYDYYYQAATIILEQLQNIGLNVKLEIYDWPTFLDLENDPDSWHMEVTGYTTWITPAENIIFNEGSPGWTKDPSLDTIISNIKGAVSDDELQKYYDELHEILLIDYVAGIKLGNFKDIYAINNKISNFYTFEGMILWNIGMED</sequence>
<dbReference type="InterPro" id="IPR000914">
    <property type="entry name" value="SBP_5_dom"/>
</dbReference>
<dbReference type="Gene3D" id="3.40.190.10">
    <property type="entry name" value="Periplasmic binding protein-like II"/>
    <property type="match status" value="1"/>
</dbReference>
<keyword evidence="1" id="KW-0732">Signal</keyword>
<dbReference type="InterPro" id="IPR039424">
    <property type="entry name" value="SBP_5"/>
</dbReference>
<protein>
    <submittedName>
        <fullName evidence="4">ABC transporter substrate-binding protein</fullName>
    </submittedName>
</protein>
<dbReference type="GO" id="GO:1904680">
    <property type="term" value="F:peptide transmembrane transporter activity"/>
    <property type="evidence" value="ECO:0007669"/>
    <property type="project" value="TreeGrafter"/>
</dbReference>
<feature type="transmembrane region" description="Helical" evidence="2">
    <location>
        <begin position="7"/>
        <end position="30"/>
    </location>
</feature>
<keyword evidence="2" id="KW-0812">Transmembrane</keyword>
<organism evidence="4">
    <name type="scientific">Ornithinibacillus sp. 4-3</name>
    <dbReference type="NCBI Taxonomy" id="3231488"/>
    <lineage>
        <taxon>Bacteria</taxon>
        <taxon>Bacillati</taxon>
        <taxon>Bacillota</taxon>
        <taxon>Bacilli</taxon>
        <taxon>Bacillales</taxon>
        <taxon>Bacillaceae</taxon>
        <taxon>Ornithinibacillus</taxon>
    </lineage>
</organism>
<accession>A0AB39HP87</accession>
<name>A0AB39HP87_9BACI</name>
<evidence type="ECO:0000313" key="4">
    <source>
        <dbReference type="EMBL" id="XDK32066.1"/>
    </source>
</evidence>
<dbReference type="Gene3D" id="3.10.105.10">
    <property type="entry name" value="Dipeptide-binding Protein, Domain 3"/>
    <property type="match status" value="1"/>
</dbReference>
<dbReference type="Gene3D" id="3.90.76.10">
    <property type="entry name" value="Dipeptide-binding Protein, Domain 1"/>
    <property type="match status" value="1"/>
</dbReference>
<dbReference type="EMBL" id="CP162599">
    <property type="protein sequence ID" value="XDK32066.1"/>
    <property type="molecule type" value="Genomic_DNA"/>
</dbReference>
<dbReference type="SUPFAM" id="SSF53850">
    <property type="entry name" value="Periplasmic binding protein-like II"/>
    <property type="match status" value="1"/>
</dbReference>
<dbReference type="PANTHER" id="PTHR30290:SF38">
    <property type="entry name" value="D,D-DIPEPTIDE-BINDING PERIPLASMIC PROTEIN DDPA-RELATED"/>
    <property type="match status" value="1"/>
</dbReference>
<dbReference type="PANTHER" id="PTHR30290">
    <property type="entry name" value="PERIPLASMIC BINDING COMPONENT OF ABC TRANSPORTER"/>
    <property type="match status" value="1"/>
</dbReference>
<dbReference type="Pfam" id="PF00496">
    <property type="entry name" value="SBP_bac_5"/>
    <property type="match status" value="1"/>
</dbReference>
<dbReference type="AlphaFoldDB" id="A0AB39HP87"/>
<dbReference type="RefSeq" id="WP_368652788.1">
    <property type="nucleotide sequence ID" value="NZ_CP162599.1"/>
</dbReference>